<evidence type="ECO:0000313" key="4">
    <source>
        <dbReference type="EMBL" id="MBF9220072.1"/>
    </source>
</evidence>
<gene>
    <name evidence="4" type="ORF">I2H31_03045</name>
</gene>
<dbReference type="EMBL" id="JADQDM010000001">
    <property type="protein sequence ID" value="MBF9220072.1"/>
    <property type="molecule type" value="Genomic_DNA"/>
</dbReference>
<comment type="caution">
    <text evidence="4">The sequence shown here is derived from an EMBL/GenBank/DDBJ whole genome shotgun (WGS) entry which is preliminary data.</text>
</comment>
<organism evidence="4 5">
    <name type="scientific">Hymenobacter ruricola</name>
    <dbReference type="NCBI Taxonomy" id="2791023"/>
    <lineage>
        <taxon>Bacteria</taxon>
        <taxon>Pseudomonadati</taxon>
        <taxon>Bacteroidota</taxon>
        <taxon>Cytophagia</taxon>
        <taxon>Cytophagales</taxon>
        <taxon>Hymenobacteraceae</taxon>
        <taxon>Hymenobacter</taxon>
    </lineage>
</organism>
<evidence type="ECO:0000256" key="2">
    <source>
        <dbReference type="SAM" id="Phobius"/>
    </source>
</evidence>
<keyword evidence="2" id="KW-1133">Transmembrane helix</keyword>
<name>A0ABS0HZJ3_9BACT</name>
<keyword evidence="2" id="KW-0812">Transmembrane</keyword>
<feature type="compositionally biased region" description="Acidic residues" evidence="1">
    <location>
        <begin position="96"/>
        <end position="108"/>
    </location>
</feature>
<feature type="compositionally biased region" description="Acidic residues" evidence="1">
    <location>
        <begin position="154"/>
        <end position="169"/>
    </location>
</feature>
<keyword evidence="2" id="KW-0472">Membrane</keyword>
<evidence type="ECO:0000313" key="5">
    <source>
        <dbReference type="Proteomes" id="UP000618931"/>
    </source>
</evidence>
<proteinExistence type="predicted"/>
<feature type="transmembrane region" description="Helical" evidence="2">
    <location>
        <begin position="7"/>
        <end position="24"/>
    </location>
</feature>
<feature type="domain" description="DUF4350" evidence="3">
    <location>
        <begin position="170"/>
        <end position="331"/>
    </location>
</feature>
<reference evidence="4 5" key="1">
    <citation type="submission" date="2020-11" db="EMBL/GenBank/DDBJ databases">
        <authorList>
            <person name="Kim M.K."/>
        </authorList>
    </citation>
    <scope>NUCLEOTIDE SEQUENCE [LARGE SCALE GENOMIC DNA]</scope>
    <source>
        <strain evidence="4 5">BT662</strain>
    </source>
</reference>
<sequence length="503" mass="56141">MPQLSTFRLYLLGVALLFAGYVTLEYNRPRPLDWTPTYANKDKIPYGTYVLYDQLPRLLGTDSVETVRLPVYSQLTGLTLDDAEPDYRIRRMQEGLEEAEEAAEDATEATDSTADFNDSTATAEATEPTDSATREADADTATDSTASASGTEAEGNEEEYEDDEEEESTDALPLRAGPANYLFINESFELSRPDAHALLQFVARGNDVFVAAKSFSSGRGLLRDSLGFDVKDAPLTTTKGYKGIFAIDSVELRFTNPALASAHIRLPGTSVEQRLAVDSGRVGRTLATDAQGRAVLIRLDHGRGHFYLCTAPAAFSNYYLLRPRTASFAEAALAYLPARRAWWDEYQKQGPIGEQSLLRVVFAHEALQWAYYLCLFGGLLFVAVEARRRQRIIPTLRPLPNTTLLFTRTVASLYRQGSNHALIAEKKVGLFLDYLRTRFQENNPDFADADFRERLSQKSGLPRPRVDELLRLVNFARTAPQMTDQQLLQLSKALGDFRREAGR</sequence>
<dbReference type="Proteomes" id="UP000618931">
    <property type="component" value="Unassembled WGS sequence"/>
</dbReference>
<dbReference type="InterPro" id="IPR025646">
    <property type="entry name" value="DUF4350"/>
</dbReference>
<feature type="compositionally biased region" description="Low complexity" evidence="1">
    <location>
        <begin position="139"/>
        <end position="153"/>
    </location>
</feature>
<dbReference type="Pfam" id="PF14258">
    <property type="entry name" value="DUF4350"/>
    <property type="match status" value="1"/>
</dbReference>
<protein>
    <recommendedName>
        <fullName evidence="3">DUF4350 domain-containing protein</fullName>
    </recommendedName>
</protein>
<evidence type="ECO:0000256" key="1">
    <source>
        <dbReference type="SAM" id="MobiDB-lite"/>
    </source>
</evidence>
<dbReference type="RefSeq" id="WP_196291516.1">
    <property type="nucleotide sequence ID" value="NZ_JADQDM010000001.1"/>
</dbReference>
<feature type="transmembrane region" description="Helical" evidence="2">
    <location>
        <begin position="369"/>
        <end position="386"/>
    </location>
</feature>
<keyword evidence="5" id="KW-1185">Reference proteome</keyword>
<feature type="region of interest" description="Disordered" evidence="1">
    <location>
        <begin position="96"/>
        <end position="174"/>
    </location>
</feature>
<accession>A0ABS0HZJ3</accession>
<evidence type="ECO:0000259" key="3">
    <source>
        <dbReference type="Pfam" id="PF14258"/>
    </source>
</evidence>